<dbReference type="InterPro" id="IPR052159">
    <property type="entry name" value="Competence_DNA_uptake"/>
</dbReference>
<dbReference type="eggNOG" id="COG2333">
    <property type="taxonomic scope" value="Bacteria"/>
</dbReference>
<dbReference type="AlphaFoldDB" id="L0KAE3"/>
<dbReference type="Pfam" id="PF00932">
    <property type="entry name" value="LTD"/>
    <property type="match status" value="1"/>
</dbReference>
<dbReference type="PANTHER" id="PTHR30619:SF7">
    <property type="entry name" value="BETA-LACTAMASE DOMAIN PROTEIN"/>
    <property type="match status" value="1"/>
</dbReference>
<dbReference type="Gene3D" id="3.60.15.10">
    <property type="entry name" value="Ribonuclease Z/Hydroxyacylglutathione hydrolase-like"/>
    <property type="match status" value="1"/>
</dbReference>
<dbReference type="SUPFAM" id="SSF74853">
    <property type="entry name" value="Lamin A/C globular tail domain"/>
    <property type="match status" value="1"/>
</dbReference>
<feature type="transmembrane region" description="Helical" evidence="1">
    <location>
        <begin position="7"/>
        <end position="27"/>
    </location>
</feature>
<dbReference type="RefSeq" id="WP_015326798.1">
    <property type="nucleotide sequence ID" value="NC_019978.1"/>
</dbReference>
<dbReference type="InterPro" id="IPR036415">
    <property type="entry name" value="Lamin_tail_dom_sf"/>
</dbReference>
<dbReference type="Proteomes" id="UP000010880">
    <property type="component" value="Chromosome"/>
</dbReference>
<evidence type="ECO:0000313" key="3">
    <source>
        <dbReference type="EMBL" id="AGB41073.1"/>
    </source>
</evidence>
<dbReference type="OrthoDB" id="9761531at2"/>
<gene>
    <name evidence="3" type="ordered locus">Halha_1124</name>
</gene>
<dbReference type="GO" id="GO:0016787">
    <property type="term" value="F:hydrolase activity"/>
    <property type="evidence" value="ECO:0007669"/>
    <property type="project" value="UniProtKB-KW"/>
</dbReference>
<dbReference type="InterPro" id="IPR001279">
    <property type="entry name" value="Metallo-B-lactamas"/>
</dbReference>
<dbReference type="PROSITE" id="PS51841">
    <property type="entry name" value="LTD"/>
    <property type="match status" value="1"/>
</dbReference>
<dbReference type="SUPFAM" id="SSF56281">
    <property type="entry name" value="Metallo-hydrolase/oxidoreductase"/>
    <property type="match status" value="1"/>
</dbReference>
<dbReference type="CDD" id="cd07731">
    <property type="entry name" value="ComA-like_MBL-fold"/>
    <property type="match status" value="1"/>
</dbReference>
<dbReference type="Gene3D" id="2.60.40.1260">
    <property type="entry name" value="Lamin Tail domain"/>
    <property type="match status" value="1"/>
</dbReference>
<accession>L0KAE3</accession>
<reference evidence="4" key="1">
    <citation type="submission" date="2012-02" db="EMBL/GenBank/DDBJ databases">
        <title>The complete genome of Halobacteroides halobius DSM 5150.</title>
        <authorList>
            <person name="Lucas S."/>
            <person name="Copeland A."/>
            <person name="Lapidus A."/>
            <person name="Glavina del Rio T."/>
            <person name="Dalin E."/>
            <person name="Tice H."/>
            <person name="Bruce D."/>
            <person name="Goodwin L."/>
            <person name="Pitluck S."/>
            <person name="Peters L."/>
            <person name="Mikhailova N."/>
            <person name="Gu W."/>
            <person name="Kyrpides N."/>
            <person name="Mavromatis K."/>
            <person name="Ivanova N."/>
            <person name="Brettin T."/>
            <person name="Detter J.C."/>
            <person name="Han C."/>
            <person name="Larimer F."/>
            <person name="Land M."/>
            <person name="Hauser L."/>
            <person name="Markowitz V."/>
            <person name="Cheng J.-F."/>
            <person name="Hugenholtz P."/>
            <person name="Woyke T."/>
            <person name="Wu D."/>
            <person name="Tindall B."/>
            <person name="Pomrenke H."/>
            <person name="Brambilla E."/>
            <person name="Klenk H.-P."/>
            <person name="Eisen J.A."/>
        </authorList>
    </citation>
    <scope>NUCLEOTIDE SEQUENCE [LARGE SCALE GENOMIC DNA]</scope>
    <source>
        <strain evidence="4">ATCC 35273 / DSM 5150 / MD-1</strain>
    </source>
</reference>
<sequence length="398" mass="44097">MCNKEKGLLVSIIVLNLTIALTGILIAKDKKLTVDNKLRIHFIDVGQGNATLIQLPNQEVMLIDAGKNNQGPKVVNYIEKQGIEKIDYLIGTHPHADHIGGLDRVIYNCKVGQIYLPQVTHTTETYLDLLQAIKSKRKQIIATQVGLKLIASSNLQARIVGPVNNNYQDLNNWSVITKIKYKQNSFLFTGDTEAKIEADLIDTNINLQADLLQVPHHGSNSSTTISFLKSVNPKYAVISAGDNNRYGHPATEVVARLKQRGINIYRTDKQGTIIAISDGEDITFNVEAREDTSLTKSTSVKITYLSLEEEVVEIRNQGSNKVDISHWRLVSTTGGQNFVFSAGTIIEEESTIKVVAGPNATAGEDKLVWDDWYIWNNDGDGAKLYNSKGELVSKYLSY</sequence>
<dbReference type="HOGENOM" id="CLU_010363_0_1_9"/>
<keyword evidence="1" id="KW-0812">Transmembrane</keyword>
<evidence type="ECO:0000256" key="1">
    <source>
        <dbReference type="SAM" id="Phobius"/>
    </source>
</evidence>
<dbReference type="EMBL" id="CP003359">
    <property type="protein sequence ID" value="AGB41073.1"/>
    <property type="molecule type" value="Genomic_DNA"/>
</dbReference>
<evidence type="ECO:0000313" key="4">
    <source>
        <dbReference type="Proteomes" id="UP000010880"/>
    </source>
</evidence>
<keyword evidence="1" id="KW-0472">Membrane</keyword>
<evidence type="ECO:0000259" key="2">
    <source>
        <dbReference type="PROSITE" id="PS51841"/>
    </source>
</evidence>
<dbReference type="Pfam" id="PF00753">
    <property type="entry name" value="Lactamase_B"/>
    <property type="match status" value="1"/>
</dbReference>
<dbReference type="KEGG" id="hhl:Halha_1124"/>
<protein>
    <submittedName>
        <fullName evidence="3">Putative hydrolase (Metallo-beta-lactamase superfamily)</fullName>
    </submittedName>
</protein>
<dbReference type="STRING" id="748449.Halha_1124"/>
<dbReference type="SMART" id="SM00849">
    <property type="entry name" value="Lactamase_B"/>
    <property type="match status" value="1"/>
</dbReference>
<dbReference type="InterPro" id="IPR001322">
    <property type="entry name" value="Lamin_tail_dom"/>
</dbReference>
<dbReference type="PANTHER" id="PTHR30619">
    <property type="entry name" value="DNA INTERNALIZATION/COMPETENCE PROTEIN COMEC/REC2"/>
    <property type="match status" value="1"/>
</dbReference>
<feature type="domain" description="LTD" evidence="2">
    <location>
        <begin position="290"/>
        <end position="398"/>
    </location>
</feature>
<proteinExistence type="predicted"/>
<dbReference type="InterPro" id="IPR035681">
    <property type="entry name" value="ComA-like_MBL"/>
</dbReference>
<name>L0KAE3_HALHC</name>
<dbReference type="PATRIC" id="fig|748449.3.peg.1083"/>
<keyword evidence="1" id="KW-1133">Transmembrane helix</keyword>
<dbReference type="InterPro" id="IPR036866">
    <property type="entry name" value="RibonucZ/Hydroxyglut_hydro"/>
</dbReference>
<keyword evidence="4" id="KW-1185">Reference proteome</keyword>
<keyword evidence="3" id="KW-0378">Hydrolase</keyword>
<organism evidence="3 4">
    <name type="scientific">Halobacteroides halobius (strain ATCC 35273 / DSM 5150 / MD-1)</name>
    <dbReference type="NCBI Taxonomy" id="748449"/>
    <lineage>
        <taxon>Bacteria</taxon>
        <taxon>Bacillati</taxon>
        <taxon>Bacillota</taxon>
        <taxon>Clostridia</taxon>
        <taxon>Halanaerobiales</taxon>
        <taxon>Halobacteroidaceae</taxon>
        <taxon>Halobacteroides</taxon>
    </lineage>
</organism>